<dbReference type="Pfam" id="PF13424">
    <property type="entry name" value="TPR_12"/>
    <property type="match status" value="1"/>
</dbReference>
<dbReference type="Proteomes" id="UP001165122">
    <property type="component" value="Unassembled WGS sequence"/>
</dbReference>
<name>A0A9W7AI53_9STRA</name>
<comment type="caution">
    <text evidence="1">The sequence shown here is derived from an EMBL/GenBank/DDBJ whole genome shotgun (WGS) entry which is preliminary data.</text>
</comment>
<evidence type="ECO:0000313" key="1">
    <source>
        <dbReference type="EMBL" id="GMH68769.1"/>
    </source>
</evidence>
<gene>
    <name evidence="1" type="ORF">TrLO_g1816</name>
</gene>
<evidence type="ECO:0008006" key="3">
    <source>
        <dbReference type="Google" id="ProtNLM"/>
    </source>
</evidence>
<protein>
    <recommendedName>
        <fullName evidence="3">Tetratricopeptide repeat protein</fullName>
    </recommendedName>
</protein>
<evidence type="ECO:0000313" key="2">
    <source>
        <dbReference type="Proteomes" id="UP001165122"/>
    </source>
</evidence>
<dbReference type="Gene3D" id="1.25.40.10">
    <property type="entry name" value="Tetratricopeptide repeat domain"/>
    <property type="match status" value="1"/>
</dbReference>
<dbReference type="EMBL" id="BRXW01000598">
    <property type="protein sequence ID" value="GMH68769.1"/>
    <property type="molecule type" value="Genomic_DNA"/>
</dbReference>
<dbReference type="AlphaFoldDB" id="A0A9W7AI53"/>
<proteinExistence type="predicted"/>
<sequence length="75" mass="8570">MMNIAIVYKGVEDYEKAEPLYQKALEGREAQLGKDHMRTKKCAKNFKICLEKSGNSERLAELIESYPGLAFEEVD</sequence>
<accession>A0A9W7AI53</accession>
<reference evidence="2" key="1">
    <citation type="journal article" date="2023" name="Commun. Biol.">
        <title>Genome analysis of Parmales, the sister group of diatoms, reveals the evolutionary specialization of diatoms from phago-mixotrophs to photoautotrophs.</title>
        <authorList>
            <person name="Ban H."/>
            <person name="Sato S."/>
            <person name="Yoshikawa S."/>
            <person name="Yamada K."/>
            <person name="Nakamura Y."/>
            <person name="Ichinomiya M."/>
            <person name="Sato N."/>
            <person name="Blanc-Mathieu R."/>
            <person name="Endo H."/>
            <person name="Kuwata A."/>
            <person name="Ogata H."/>
        </authorList>
    </citation>
    <scope>NUCLEOTIDE SEQUENCE [LARGE SCALE GENOMIC DNA]</scope>
    <source>
        <strain evidence="2">NIES 3700</strain>
    </source>
</reference>
<dbReference type="InterPro" id="IPR011990">
    <property type="entry name" value="TPR-like_helical_dom_sf"/>
</dbReference>
<organism evidence="1 2">
    <name type="scientific">Triparma laevis f. longispina</name>
    <dbReference type="NCBI Taxonomy" id="1714387"/>
    <lineage>
        <taxon>Eukaryota</taxon>
        <taxon>Sar</taxon>
        <taxon>Stramenopiles</taxon>
        <taxon>Ochrophyta</taxon>
        <taxon>Bolidophyceae</taxon>
        <taxon>Parmales</taxon>
        <taxon>Triparmaceae</taxon>
        <taxon>Triparma</taxon>
    </lineage>
</organism>
<dbReference type="OrthoDB" id="46139at2759"/>
<keyword evidence="2" id="KW-1185">Reference proteome</keyword>